<keyword evidence="1" id="KW-0472">Membrane</keyword>
<feature type="transmembrane region" description="Helical" evidence="1">
    <location>
        <begin position="94"/>
        <end position="117"/>
    </location>
</feature>
<evidence type="ECO:0000313" key="2">
    <source>
        <dbReference type="EMBL" id="GIL25151.1"/>
    </source>
</evidence>
<evidence type="ECO:0000256" key="1">
    <source>
        <dbReference type="SAM" id="Phobius"/>
    </source>
</evidence>
<dbReference type="Proteomes" id="UP000614996">
    <property type="component" value="Unassembled WGS sequence"/>
</dbReference>
<dbReference type="EMBL" id="BOPO01000004">
    <property type="protein sequence ID" value="GIL25151.1"/>
    <property type="molecule type" value="Genomic_DNA"/>
</dbReference>
<feature type="transmembrane region" description="Helical" evidence="1">
    <location>
        <begin position="64"/>
        <end position="82"/>
    </location>
</feature>
<reference evidence="3" key="1">
    <citation type="journal article" date="2021" name="Int. J. Syst. Evol. Microbiol.">
        <title>Actinocatenispora comari sp. nov., an endophytic actinomycete isolated from aerial parts of Comarum salesowianum.</title>
        <authorList>
            <person name="Oyunbileg N."/>
            <person name="Iizaka Y."/>
            <person name="Hamada M."/>
            <person name="Davaapurev B.O."/>
            <person name="Fukumoto A."/>
            <person name="Tsetseg B."/>
            <person name="Kato F."/>
            <person name="Tamura T."/>
            <person name="Batkhuu J."/>
            <person name="Anzai Y."/>
        </authorList>
    </citation>
    <scope>NUCLEOTIDE SEQUENCE [LARGE SCALE GENOMIC DNA]</scope>
    <source>
        <strain evidence="3">NUM-2625</strain>
    </source>
</reference>
<proteinExistence type="predicted"/>
<comment type="caution">
    <text evidence="2">The sequence shown here is derived from an EMBL/GenBank/DDBJ whole genome shotgun (WGS) entry which is preliminary data.</text>
</comment>
<name>A0A8J4A4Y2_9ACTN</name>
<dbReference type="AlphaFoldDB" id="A0A8J4A4Y2"/>
<organism evidence="2 3">
    <name type="scientific">Actinocatenispora comari</name>
    <dbReference type="NCBI Taxonomy" id="2807577"/>
    <lineage>
        <taxon>Bacteria</taxon>
        <taxon>Bacillati</taxon>
        <taxon>Actinomycetota</taxon>
        <taxon>Actinomycetes</taxon>
        <taxon>Micromonosporales</taxon>
        <taxon>Micromonosporaceae</taxon>
        <taxon>Actinocatenispora</taxon>
    </lineage>
</organism>
<dbReference type="RefSeq" id="WP_225918271.1">
    <property type="nucleotide sequence ID" value="NZ_BOPO01000004.1"/>
</dbReference>
<keyword evidence="1" id="KW-1133">Transmembrane helix</keyword>
<protein>
    <submittedName>
        <fullName evidence="2">Uncharacterized protein</fullName>
    </submittedName>
</protein>
<keyword evidence="3" id="KW-1185">Reference proteome</keyword>
<feature type="transmembrane region" description="Helical" evidence="1">
    <location>
        <begin position="40"/>
        <end position="58"/>
    </location>
</feature>
<gene>
    <name evidence="2" type="ORF">NUM_04060</name>
</gene>
<feature type="transmembrane region" description="Helical" evidence="1">
    <location>
        <begin position="123"/>
        <end position="143"/>
    </location>
</feature>
<sequence>MAETAEPQDLPDARAAADALDRAARVAHAAHAQGWRWVRIYLTGWAIGSVGLILLIGLGGAVGMVVGVAAWAVLVTVGVLWARGQGAVVAATKFRLGIGSGLWSAAYVAILALGVAIRPGAAYWVPAALVSTVPLLLAGWLPARRPHPVS</sequence>
<evidence type="ECO:0000313" key="3">
    <source>
        <dbReference type="Proteomes" id="UP000614996"/>
    </source>
</evidence>
<accession>A0A8J4A4Y2</accession>
<keyword evidence="1" id="KW-0812">Transmembrane</keyword>